<keyword evidence="1" id="KW-0472">Membrane</keyword>
<dbReference type="AlphaFoldDB" id="A0A2Z6LW05"/>
<keyword evidence="1" id="KW-1133">Transmembrane helix</keyword>
<name>A0A2Z6LW05_TRISU</name>
<keyword evidence="3" id="KW-1185">Reference proteome</keyword>
<evidence type="ECO:0000313" key="2">
    <source>
        <dbReference type="EMBL" id="GAU23126.1"/>
    </source>
</evidence>
<keyword evidence="1" id="KW-0812">Transmembrane</keyword>
<protein>
    <submittedName>
        <fullName evidence="2">Uncharacterized protein</fullName>
    </submittedName>
</protein>
<accession>A0A2Z6LW05</accession>
<dbReference type="EMBL" id="DF973264">
    <property type="protein sequence ID" value="GAU23126.1"/>
    <property type="molecule type" value="Genomic_DNA"/>
</dbReference>
<gene>
    <name evidence="2" type="ORF">TSUD_305740</name>
</gene>
<organism evidence="2 3">
    <name type="scientific">Trifolium subterraneum</name>
    <name type="common">Subterranean clover</name>
    <dbReference type="NCBI Taxonomy" id="3900"/>
    <lineage>
        <taxon>Eukaryota</taxon>
        <taxon>Viridiplantae</taxon>
        <taxon>Streptophyta</taxon>
        <taxon>Embryophyta</taxon>
        <taxon>Tracheophyta</taxon>
        <taxon>Spermatophyta</taxon>
        <taxon>Magnoliopsida</taxon>
        <taxon>eudicotyledons</taxon>
        <taxon>Gunneridae</taxon>
        <taxon>Pentapetalae</taxon>
        <taxon>rosids</taxon>
        <taxon>fabids</taxon>
        <taxon>Fabales</taxon>
        <taxon>Fabaceae</taxon>
        <taxon>Papilionoideae</taxon>
        <taxon>50 kb inversion clade</taxon>
        <taxon>NPAAA clade</taxon>
        <taxon>Hologalegina</taxon>
        <taxon>IRL clade</taxon>
        <taxon>Trifolieae</taxon>
        <taxon>Trifolium</taxon>
    </lineage>
</organism>
<reference evidence="3" key="1">
    <citation type="journal article" date="2017" name="Front. Plant Sci.">
        <title>Climate Clever Clovers: New Paradigm to Reduce the Environmental Footprint of Ruminants by Breeding Low Methanogenic Forages Utilizing Haplotype Variation.</title>
        <authorList>
            <person name="Kaur P."/>
            <person name="Appels R."/>
            <person name="Bayer P.E."/>
            <person name="Keeble-Gagnere G."/>
            <person name="Wang J."/>
            <person name="Hirakawa H."/>
            <person name="Shirasawa K."/>
            <person name="Vercoe P."/>
            <person name="Stefanova K."/>
            <person name="Durmic Z."/>
            <person name="Nichols P."/>
            <person name="Revell C."/>
            <person name="Isobe S.N."/>
            <person name="Edwards D."/>
            <person name="Erskine W."/>
        </authorList>
    </citation>
    <scope>NUCLEOTIDE SEQUENCE [LARGE SCALE GENOMIC DNA]</scope>
    <source>
        <strain evidence="3">cv. Daliak</strain>
    </source>
</reference>
<feature type="transmembrane region" description="Helical" evidence="1">
    <location>
        <begin position="6"/>
        <end position="32"/>
    </location>
</feature>
<evidence type="ECO:0000313" key="3">
    <source>
        <dbReference type="Proteomes" id="UP000242715"/>
    </source>
</evidence>
<proteinExistence type="predicted"/>
<evidence type="ECO:0000256" key="1">
    <source>
        <dbReference type="SAM" id="Phobius"/>
    </source>
</evidence>
<dbReference type="Proteomes" id="UP000242715">
    <property type="component" value="Unassembled WGS sequence"/>
</dbReference>
<sequence>MFASDLNLLIVVSIVVCKSLIMVDFLLVSLGFNWVRAWLIMCCYGSAEGEKHGFGICLDLKVAFCLRLSFVKLKSKATNMIASIGATTLPSFGIYLD</sequence>